<reference evidence="1 2" key="1">
    <citation type="submission" date="2016-01" db="EMBL/GenBank/DDBJ databases">
        <title>Highly variable Streptococcus oralis are common among viridans streptococci isolated from primates.</title>
        <authorList>
            <person name="Denapaite D."/>
            <person name="Rieger M."/>
            <person name="Koendgen S."/>
            <person name="Brueckner R."/>
            <person name="Ochigava I."/>
            <person name="Kappeler P."/>
            <person name="Maetz-Rensing K."/>
            <person name="Leendertz F."/>
            <person name="Hakenbeck R."/>
        </authorList>
    </citation>
    <scope>NUCLEOTIDE SEQUENCE [LARGE SCALE GENOMIC DNA]</scope>
    <source>
        <strain evidence="1 2">DD22</strain>
    </source>
</reference>
<dbReference type="RefSeq" id="WP_009730755.1">
    <property type="nucleotide sequence ID" value="NZ_JALDTY010000007.1"/>
</dbReference>
<comment type="caution">
    <text evidence="1">The sequence shown here is derived from an EMBL/GenBank/DDBJ whole genome shotgun (WGS) entry which is preliminary data.</text>
</comment>
<gene>
    <name evidence="1" type="ORF">SMIDD22_01922</name>
</gene>
<proteinExistence type="predicted"/>
<evidence type="ECO:0000313" key="2">
    <source>
        <dbReference type="Proteomes" id="UP000070779"/>
    </source>
</evidence>
<protein>
    <submittedName>
        <fullName evidence="1">Uncharacterized protein</fullName>
    </submittedName>
</protein>
<dbReference type="EMBL" id="LQZD01000449">
    <property type="protein sequence ID" value="KXU10637.1"/>
    <property type="molecule type" value="Genomic_DNA"/>
</dbReference>
<evidence type="ECO:0000313" key="1">
    <source>
        <dbReference type="EMBL" id="KXU10637.1"/>
    </source>
</evidence>
<accession>A0A139R7A8</accession>
<dbReference type="PATRIC" id="fig|28037.238.peg.2272"/>
<organism evidence="1 2">
    <name type="scientific">Streptococcus mitis</name>
    <dbReference type="NCBI Taxonomy" id="28037"/>
    <lineage>
        <taxon>Bacteria</taxon>
        <taxon>Bacillati</taxon>
        <taxon>Bacillota</taxon>
        <taxon>Bacilli</taxon>
        <taxon>Lactobacillales</taxon>
        <taxon>Streptococcaceae</taxon>
        <taxon>Streptococcus</taxon>
        <taxon>Streptococcus mitis group</taxon>
    </lineage>
</organism>
<dbReference type="AlphaFoldDB" id="A0A139R7A8"/>
<dbReference type="Proteomes" id="UP000070779">
    <property type="component" value="Unassembled WGS sequence"/>
</dbReference>
<name>A0A139R7A8_STRMT</name>
<sequence>MILILAGLFSLIFVGGSLLVFSLIGIRQRVRLENGYDFELETDLLAMVGENRK</sequence>